<name>A0A0C9TKB8_SPHS4</name>
<proteinExistence type="predicted"/>
<evidence type="ECO:0000313" key="2">
    <source>
        <dbReference type="EMBL" id="KIJ22304.1"/>
    </source>
</evidence>
<feature type="transmembrane region" description="Helical" evidence="1">
    <location>
        <begin position="12"/>
        <end position="33"/>
    </location>
</feature>
<dbReference type="AlphaFoldDB" id="A0A0C9TKB8"/>
<keyword evidence="1" id="KW-0472">Membrane</keyword>
<dbReference type="HOGENOM" id="CLU_2514084_0_0_1"/>
<dbReference type="EMBL" id="KN838438">
    <property type="protein sequence ID" value="KIJ22304.1"/>
    <property type="molecule type" value="Genomic_DNA"/>
</dbReference>
<accession>A0A0C9TKB8</accession>
<gene>
    <name evidence="2" type="ORF">M422DRAFT_277326</name>
</gene>
<feature type="transmembrane region" description="Helical" evidence="1">
    <location>
        <begin position="53"/>
        <end position="72"/>
    </location>
</feature>
<protein>
    <submittedName>
        <fullName evidence="2">Uncharacterized protein</fullName>
    </submittedName>
</protein>
<reference evidence="2 3" key="1">
    <citation type="submission" date="2014-06" db="EMBL/GenBank/DDBJ databases">
        <title>Evolutionary Origins and Diversification of the Mycorrhizal Mutualists.</title>
        <authorList>
            <consortium name="DOE Joint Genome Institute"/>
            <consortium name="Mycorrhizal Genomics Consortium"/>
            <person name="Kohler A."/>
            <person name="Kuo A."/>
            <person name="Nagy L.G."/>
            <person name="Floudas D."/>
            <person name="Copeland A."/>
            <person name="Barry K.W."/>
            <person name="Cichocki N."/>
            <person name="Veneault-Fourrey C."/>
            <person name="LaButti K."/>
            <person name="Lindquist E.A."/>
            <person name="Lipzen A."/>
            <person name="Lundell T."/>
            <person name="Morin E."/>
            <person name="Murat C."/>
            <person name="Riley R."/>
            <person name="Ohm R."/>
            <person name="Sun H."/>
            <person name="Tunlid A."/>
            <person name="Henrissat B."/>
            <person name="Grigoriev I.V."/>
            <person name="Hibbett D.S."/>
            <person name="Martin F."/>
        </authorList>
    </citation>
    <scope>NUCLEOTIDE SEQUENCE [LARGE SCALE GENOMIC DNA]</scope>
    <source>
        <strain evidence="2 3">SS14</strain>
    </source>
</reference>
<keyword evidence="1" id="KW-1133">Transmembrane helix</keyword>
<organism evidence="2 3">
    <name type="scientific">Sphaerobolus stellatus (strain SS14)</name>
    <dbReference type="NCBI Taxonomy" id="990650"/>
    <lineage>
        <taxon>Eukaryota</taxon>
        <taxon>Fungi</taxon>
        <taxon>Dikarya</taxon>
        <taxon>Basidiomycota</taxon>
        <taxon>Agaricomycotina</taxon>
        <taxon>Agaricomycetes</taxon>
        <taxon>Phallomycetidae</taxon>
        <taxon>Geastrales</taxon>
        <taxon>Sphaerobolaceae</taxon>
        <taxon>Sphaerobolus</taxon>
    </lineage>
</organism>
<dbReference type="Proteomes" id="UP000054279">
    <property type="component" value="Unassembled WGS sequence"/>
</dbReference>
<keyword evidence="1" id="KW-0812">Transmembrane</keyword>
<evidence type="ECO:0000256" key="1">
    <source>
        <dbReference type="SAM" id="Phobius"/>
    </source>
</evidence>
<evidence type="ECO:0000313" key="3">
    <source>
        <dbReference type="Proteomes" id="UP000054279"/>
    </source>
</evidence>
<sequence length="85" mass="9709">MFLDIDHPAKITLLLFFTSTVCLVWLIITFYAKQAHNPFAPPHRTITTAVLNSFLPICLWSLFTVSTIAAFVRLSSTYLLNFIFI</sequence>
<keyword evidence="3" id="KW-1185">Reference proteome</keyword>